<dbReference type="GO" id="GO:0005524">
    <property type="term" value="F:ATP binding"/>
    <property type="evidence" value="ECO:0007669"/>
    <property type="project" value="UniProtKB-KW"/>
</dbReference>
<keyword evidence="13" id="KW-1185">Reference proteome</keyword>
<organism evidence="12 13">
    <name type="scientific">Hydrogenispora ethanolica</name>
    <dbReference type="NCBI Taxonomy" id="1082276"/>
    <lineage>
        <taxon>Bacteria</taxon>
        <taxon>Bacillati</taxon>
        <taxon>Bacillota</taxon>
        <taxon>Hydrogenispora</taxon>
    </lineage>
</organism>
<evidence type="ECO:0000256" key="3">
    <source>
        <dbReference type="ARBA" id="ARBA00022553"/>
    </source>
</evidence>
<dbReference type="Gene3D" id="3.30.565.10">
    <property type="entry name" value="Histidine kinase-like ATPase, C-terminal domain"/>
    <property type="match status" value="1"/>
</dbReference>
<evidence type="ECO:0000259" key="9">
    <source>
        <dbReference type="PROSITE" id="PS50109"/>
    </source>
</evidence>
<dbReference type="InterPro" id="IPR035965">
    <property type="entry name" value="PAS-like_dom_sf"/>
</dbReference>
<evidence type="ECO:0000256" key="7">
    <source>
        <dbReference type="ARBA" id="ARBA00022840"/>
    </source>
</evidence>
<evidence type="ECO:0000313" key="13">
    <source>
        <dbReference type="Proteomes" id="UP000295008"/>
    </source>
</evidence>
<comment type="caution">
    <text evidence="12">The sequence shown here is derived from an EMBL/GenBank/DDBJ whole genome shotgun (WGS) entry which is preliminary data.</text>
</comment>
<name>A0A4R1RXN1_HYDET</name>
<dbReference type="GO" id="GO:0016020">
    <property type="term" value="C:membrane"/>
    <property type="evidence" value="ECO:0007669"/>
    <property type="project" value="InterPro"/>
</dbReference>
<dbReference type="Gene3D" id="3.30.450.20">
    <property type="entry name" value="PAS domain"/>
    <property type="match status" value="1"/>
</dbReference>
<dbReference type="InterPro" id="IPR011712">
    <property type="entry name" value="Sig_transdc_His_kin_sub3_dim/P"/>
</dbReference>
<evidence type="ECO:0000256" key="6">
    <source>
        <dbReference type="ARBA" id="ARBA00022777"/>
    </source>
</evidence>
<evidence type="ECO:0000256" key="5">
    <source>
        <dbReference type="ARBA" id="ARBA00022741"/>
    </source>
</evidence>
<protein>
    <recommendedName>
        <fullName evidence="2">histidine kinase</fullName>
        <ecNumber evidence="2">2.7.13.3</ecNumber>
    </recommendedName>
</protein>
<keyword evidence="4" id="KW-0808">Transferase</keyword>
<dbReference type="EC" id="2.7.13.3" evidence="2"/>
<dbReference type="CDD" id="cd16917">
    <property type="entry name" value="HATPase_UhpB-NarQ-NarX-like"/>
    <property type="match status" value="1"/>
</dbReference>
<dbReference type="InterPro" id="IPR000700">
    <property type="entry name" value="PAS-assoc_C"/>
</dbReference>
<dbReference type="GO" id="GO:0046983">
    <property type="term" value="F:protein dimerization activity"/>
    <property type="evidence" value="ECO:0007669"/>
    <property type="project" value="InterPro"/>
</dbReference>
<evidence type="ECO:0000256" key="2">
    <source>
        <dbReference type="ARBA" id="ARBA00012438"/>
    </source>
</evidence>
<dbReference type="Gene3D" id="1.20.5.1930">
    <property type="match status" value="1"/>
</dbReference>
<dbReference type="PANTHER" id="PTHR24421:SF10">
    <property type="entry name" value="NITRATE_NITRITE SENSOR PROTEIN NARQ"/>
    <property type="match status" value="1"/>
</dbReference>
<dbReference type="AlphaFoldDB" id="A0A4R1RXN1"/>
<dbReference type="GO" id="GO:0000155">
    <property type="term" value="F:phosphorelay sensor kinase activity"/>
    <property type="evidence" value="ECO:0007669"/>
    <property type="project" value="InterPro"/>
</dbReference>
<dbReference type="Proteomes" id="UP000295008">
    <property type="component" value="Unassembled WGS sequence"/>
</dbReference>
<dbReference type="EMBL" id="SLUN01000009">
    <property type="protein sequence ID" value="TCL70732.1"/>
    <property type="molecule type" value="Genomic_DNA"/>
</dbReference>
<dbReference type="InterPro" id="IPR013656">
    <property type="entry name" value="PAS_4"/>
</dbReference>
<dbReference type="InterPro" id="IPR003594">
    <property type="entry name" value="HATPase_dom"/>
</dbReference>
<dbReference type="Pfam" id="PF07730">
    <property type="entry name" value="HisKA_3"/>
    <property type="match status" value="1"/>
</dbReference>
<dbReference type="SUPFAM" id="SSF55874">
    <property type="entry name" value="ATPase domain of HSP90 chaperone/DNA topoisomerase II/histidine kinase"/>
    <property type="match status" value="1"/>
</dbReference>
<evidence type="ECO:0000313" key="12">
    <source>
        <dbReference type="EMBL" id="TCL70732.1"/>
    </source>
</evidence>
<gene>
    <name evidence="12" type="ORF">EDC14_100949</name>
</gene>
<dbReference type="InterPro" id="IPR036890">
    <property type="entry name" value="HATPase_C_sf"/>
</dbReference>
<feature type="domain" description="PAC" evidence="11">
    <location>
        <begin position="52"/>
        <end position="107"/>
    </location>
</feature>
<comment type="catalytic activity">
    <reaction evidence="1">
        <text>ATP + protein L-histidine = ADP + protein N-phospho-L-histidine.</text>
        <dbReference type="EC" id="2.7.13.3"/>
    </reaction>
</comment>
<dbReference type="InterPro" id="IPR005467">
    <property type="entry name" value="His_kinase_dom"/>
</dbReference>
<evidence type="ECO:0000256" key="8">
    <source>
        <dbReference type="ARBA" id="ARBA00023012"/>
    </source>
</evidence>
<dbReference type="SUPFAM" id="SSF55785">
    <property type="entry name" value="PYP-like sensor domain (PAS domain)"/>
    <property type="match status" value="1"/>
</dbReference>
<sequence length="319" mass="34644">MGDSLIILDTQDYIVALNPAAQRLLGKDPEALVGAKLREVFDFWPSLCQAVSDGALKTVEERCELGGMRHFQIHLTPLRDPRQRPLGKVILLHDMTEQKQAAARLLEQQKALAILTERDRISRELHDGQGQIWGYFNMQLEAARSLIARNNAAGAAELLAQLAGVVRTVHAGIRESIDGLQTAAAAAGDLLQRLSEYLDWFGRNYGIRTELAVAGESLAGKLSPVTEAQLLRIVQEALANAKKHANPSRILVTVAGGAGRATITVEDDGCGFEPDPGQRNRGSYGLKIMRERAEDIGGELRVESAVGSGTRVTVSVRLE</sequence>
<dbReference type="InterPro" id="IPR050482">
    <property type="entry name" value="Sensor_HK_TwoCompSys"/>
</dbReference>
<evidence type="ECO:0000259" key="10">
    <source>
        <dbReference type="PROSITE" id="PS50112"/>
    </source>
</evidence>
<evidence type="ECO:0000256" key="1">
    <source>
        <dbReference type="ARBA" id="ARBA00000085"/>
    </source>
</evidence>
<accession>A0A4R1RXN1</accession>
<evidence type="ECO:0000259" key="11">
    <source>
        <dbReference type="PROSITE" id="PS50113"/>
    </source>
</evidence>
<keyword evidence="6" id="KW-0418">Kinase</keyword>
<dbReference type="PROSITE" id="PS50113">
    <property type="entry name" value="PAC"/>
    <property type="match status" value="1"/>
</dbReference>
<dbReference type="Pfam" id="PF08448">
    <property type="entry name" value="PAS_4"/>
    <property type="match status" value="1"/>
</dbReference>
<keyword evidence="3" id="KW-0597">Phosphoprotein</keyword>
<feature type="domain" description="PAS" evidence="10">
    <location>
        <begin position="1"/>
        <end position="43"/>
    </location>
</feature>
<dbReference type="PANTHER" id="PTHR24421">
    <property type="entry name" value="NITRATE/NITRITE SENSOR PROTEIN NARX-RELATED"/>
    <property type="match status" value="1"/>
</dbReference>
<dbReference type="SMART" id="SM00387">
    <property type="entry name" value="HATPase_c"/>
    <property type="match status" value="1"/>
</dbReference>
<reference evidence="12 13" key="1">
    <citation type="submission" date="2019-03" db="EMBL/GenBank/DDBJ databases">
        <title>Genomic Encyclopedia of Type Strains, Phase IV (KMG-IV): sequencing the most valuable type-strain genomes for metagenomic binning, comparative biology and taxonomic classification.</title>
        <authorList>
            <person name="Goeker M."/>
        </authorList>
    </citation>
    <scope>NUCLEOTIDE SEQUENCE [LARGE SCALE GENOMIC DNA]</scope>
    <source>
        <strain evidence="12 13">LX-B</strain>
    </source>
</reference>
<dbReference type="CDD" id="cd00130">
    <property type="entry name" value="PAS"/>
    <property type="match status" value="1"/>
</dbReference>
<proteinExistence type="predicted"/>
<dbReference type="PROSITE" id="PS50109">
    <property type="entry name" value="HIS_KIN"/>
    <property type="match status" value="1"/>
</dbReference>
<dbReference type="Pfam" id="PF02518">
    <property type="entry name" value="HATPase_c"/>
    <property type="match status" value="1"/>
</dbReference>
<feature type="domain" description="Histidine kinase" evidence="9">
    <location>
        <begin position="229"/>
        <end position="319"/>
    </location>
</feature>
<dbReference type="PROSITE" id="PS50112">
    <property type="entry name" value="PAS"/>
    <property type="match status" value="1"/>
</dbReference>
<dbReference type="InterPro" id="IPR000014">
    <property type="entry name" value="PAS"/>
</dbReference>
<evidence type="ECO:0000256" key="4">
    <source>
        <dbReference type="ARBA" id="ARBA00022679"/>
    </source>
</evidence>
<keyword evidence="8" id="KW-0902">Two-component regulatory system</keyword>
<dbReference type="NCBIfam" id="TIGR00229">
    <property type="entry name" value="sensory_box"/>
    <property type="match status" value="1"/>
</dbReference>
<keyword evidence="7" id="KW-0067">ATP-binding</keyword>
<keyword evidence="5" id="KW-0547">Nucleotide-binding</keyword>